<accession>A0A7M1LHV1</accession>
<gene>
    <name evidence="3" type="ORF">IMC76_04310</name>
</gene>
<evidence type="ECO:0000313" key="3">
    <source>
        <dbReference type="EMBL" id="QOQ88020.1"/>
    </source>
</evidence>
<keyword evidence="4" id="KW-1185">Reference proteome</keyword>
<dbReference type="OrthoDB" id="5373216at2"/>
<feature type="coiled-coil region" evidence="1">
    <location>
        <begin position="39"/>
        <end position="76"/>
    </location>
</feature>
<dbReference type="RefSeq" id="WP_025801935.1">
    <property type="nucleotide sequence ID" value="NZ_CP053842.1"/>
</dbReference>
<feature type="transmembrane region" description="Helical" evidence="2">
    <location>
        <begin position="6"/>
        <end position="31"/>
    </location>
</feature>
<keyword evidence="2" id="KW-0812">Transmembrane</keyword>
<protein>
    <recommendedName>
        <fullName evidence="5">Septum formation initiator</fullName>
    </recommendedName>
</protein>
<keyword evidence="1" id="KW-0175">Coiled coil</keyword>
<dbReference type="AlphaFoldDB" id="A0A7M1LHV1"/>
<evidence type="ECO:0000313" key="4">
    <source>
        <dbReference type="Proteomes" id="UP000594749"/>
    </source>
</evidence>
<name>A0A7M1LHV1_9BACT</name>
<sequence length="79" mass="9188">MSKENLKLIVIFLALAVIVIVLGVYAGNVLFGDRSLSVLKSLQEERYFLHKDINRLKDENARLQKLYLEREILDNEVQK</sequence>
<proteinExistence type="predicted"/>
<dbReference type="Proteomes" id="UP000594749">
    <property type="component" value="Chromosome"/>
</dbReference>
<keyword evidence="2" id="KW-0472">Membrane</keyword>
<evidence type="ECO:0008006" key="5">
    <source>
        <dbReference type="Google" id="ProtNLM"/>
    </source>
</evidence>
<keyword evidence="2" id="KW-1133">Transmembrane helix</keyword>
<reference evidence="3 4" key="1">
    <citation type="submission" date="2020-10" db="EMBL/GenBank/DDBJ databases">
        <title>Campylobacter and Helicobacter PacBio genomes.</title>
        <authorList>
            <person name="Lane C."/>
        </authorList>
    </citation>
    <scope>NUCLEOTIDE SEQUENCE [LARGE SCALE GENOMIC DNA]</scope>
    <source>
        <strain evidence="3 4">2016D-0077</strain>
    </source>
</reference>
<evidence type="ECO:0000256" key="2">
    <source>
        <dbReference type="SAM" id="Phobius"/>
    </source>
</evidence>
<evidence type="ECO:0000256" key="1">
    <source>
        <dbReference type="SAM" id="Coils"/>
    </source>
</evidence>
<dbReference type="EMBL" id="CP063078">
    <property type="protein sequence ID" value="QOQ88020.1"/>
    <property type="molecule type" value="Genomic_DNA"/>
</dbReference>
<organism evidence="3 4">
    <name type="scientific">Campylobacter corcagiensis</name>
    <dbReference type="NCBI Taxonomy" id="1448857"/>
    <lineage>
        <taxon>Bacteria</taxon>
        <taxon>Pseudomonadati</taxon>
        <taxon>Campylobacterota</taxon>
        <taxon>Epsilonproteobacteria</taxon>
        <taxon>Campylobacterales</taxon>
        <taxon>Campylobacteraceae</taxon>
        <taxon>Campylobacter</taxon>
    </lineage>
</organism>